<keyword evidence="3" id="KW-1185">Reference proteome</keyword>
<feature type="signal peptide" evidence="1">
    <location>
        <begin position="1"/>
        <end position="32"/>
    </location>
</feature>
<sequence>MPVQTTSIPGKRSVRALTLTIAVGAVSGLALTACSSSGNTGSGGSGGNSGGKTPTEALAAAVHNISSGKAEAFQLSLKPDDAMIAAMNKDSTKQDAAIAKALLGNGGVVVKFTVSSDKALKDLKPGESPNVELGVTAGGTDYFDVRSVGGALYLKANVPQLVQLSGKSTSDLNSALGEIPPDFQSAVQALVGGKWVGVSAQDLKGLEQMAGSLGGGDLGSTSTASPNTAMLAGIETSLMKALTQDATVTDKGNGKLEVTGKVKVIGQDILQAVGPALSAVPGSSSSKADLDKYREGLNNVPDSEVVTFDVWLKNNQISELQLDLAQFLPKDQTGGGHLPVDAKFSQDAAKVSAPDGVTNIDVQKLLSSLGTGS</sequence>
<evidence type="ECO:0000313" key="3">
    <source>
        <dbReference type="Proteomes" id="UP001500751"/>
    </source>
</evidence>
<gene>
    <name evidence="2" type="ORF">GCM10009839_79870</name>
</gene>
<keyword evidence="1" id="KW-0732">Signal</keyword>
<evidence type="ECO:0008006" key="4">
    <source>
        <dbReference type="Google" id="ProtNLM"/>
    </source>
</evidence>
<proteinExistence type="predicted"/>
<feature type="chain" id="PRO_5045272051" description="Lipoprotein" evidence="1">
    <location>
        <begin position="33"/>
        <end position="373"/>
    </location>
</feature>
<accession>A0ABN2VBR7</accession>
<evidence type="ECO:0000313" key="2">
    <source>
        <dbReference type="EMBL" id="GAA2058210.1"/>
    </source>
</evidence>
<protein>
    <recommendedName>
        <fullName evidence="4">Lipoprotein</fullName>
    </recommendedName>
</protein>
<evidence type="ECO:0000256" key="1">
    <source>
        <dbReference type="SAM" id="SignalP"/>
    </source>
</evidence>
<comment type="caution">
    <text evidence="2">The sequence shown here is derived from an EMBL/GenBank/DDBJ whole genome shotgun (WGS) entry which is preliminary data.</text>
</comment>
<dbReference type="Proteomes" id="UP001500751">
    <property type="component" value="Unassembled WGS sequence"/>
</dbReference>
<reference evidence="2 3" key="1">
    <citation type="journal article" date="2019" name="Int. J. Syst. Evol. Microbiol.">
        <title>The Global Catalogue of Microorganisms (GCM) 10K type strain sequencing project: providing services to taxonomists for standard genome sequencing and annotation.</title>
        <authorList>
            <consortium name="The Broad Institute Genomics Platform"/>
            <consortium name="The Broad Institute Genome Sequencing Center for Infectious Disease"/>
            <person name="Wu L."/>
            <person name="Ma J."/>
        </authorList>
    </citation>
    <scope>NUCLEOTIDE SEQUENCE [LARGE SCALE GENOMIC DNA]</scope>
    <source>
        <strain evidence="2 3">JCM 16014</strain>
    </source>
</reference>
<organism evidence="2 3">
    <name type="scientific">Catenulispora yoronensis</name>
    <dbReference type="NCBI Taxonomy" id="450799"/>
    <lineage>
        <taxon>Bacteria</taxon>
        <taxon>Bacillati</taxon>
        <taxon>Actinomycetota</taxon>
        <taxon>Actinomycetes</taxon>
        <taxon>Catenulisporales</taxon>
        <taxon>Catenulisporaceae</taxon>
        <taxon>Catenulispora</taxon>
    </lineage>
</organism>
<name>A0ABN2VBR7_9ACTN</name>
<dbReference type="EMBL" id="BAAAQN010000070">
    <property type="protein sequence ID" value="GAA2058210.1"/>
    <property type="molecule type" value="Genomic_DNA"/>
</dbReference>